<dbReference type="PROSITE" id="PS51144">
    <property type="entry name" value="ALPHA_CA_2"/>
    <property type="match status" value="1"/>
</dbReference>
<evidence type="ECO:0000256" key="5">
    <source>
        <dbReference type="ARBA" id="ARBA00022723"/>
    </source>
</evidence>
<feature type="signal peptide" evidence="9">
    <location>
        <begin position="1"/>
        <end position="22"/>
    </location>
</feature>
<evidence type="ECO:0000256" key="6">
    <source>
        <dbReference type="ARBA" id="ARBA00022833"/>
    </source>
</evidence>
<dbReference type="InterPro" id="IPR018338">
    <property type="entry name" value="Carbonic_anhydrase_a-class_CS"/>
</dbReference>
<comment type="cofactor">
    <cofactor evidence="1 9">
        <name>Zn(2+)</name>
        <dbReference type="ChEBI" id="CHEBI:29105"/>
    </cofactor>
</comment>
<dbReference type="PANTHER" id="PTHR18952">
    <property type="entry name" value="CARBONIC ANHYDRASE"/>
    <property type="match status" value="1"/>
</dbReference>
<dbReference type="SMART" id="SM01057">
    <property type="entry name" value="Carb_anhydrase"/>
    <property type="match status" value="1"/>
</dbReference>
<dbReference type="GO" id="GO:0004089">
    <property type="term" value="F:carbonate dehydratase activity"/>
    <property type="evidence" value="ECO:0007669"/>
    <property type="project" value="UniProtKB-UniRule"/>
</dbReference>
<dbReference type="CDD" id="cd03124">
    <property type="entry name" value="alpha_CA_prokaryotic_like"/>
    <property type="match status" value="1"/>
</dbReference>
<evidence type="ECO:0000259" key="10">
    <source>
        <dbReference type="PROSITE" id="PS51144"/>
    </source>
</evidence>
<comment type="caution">
    <text evidence="11">The sequence shown here is derived from an EMBL/GenBank/DDBJ whole genome shotgun (WGS) entry which is preliminary data.</text>
</comment>
<comment type="function">
    <text evidence="2 9">Reversible hydration of carbon dioxide.</text>
</comment>
<dbReference type="InterPro" id="IPR023561">
    <property type="entry name" value="Carbonic_anhydrase_a-class"/>
</dbReference>
<evidence type="ECO:0000313" key="11">
    <source>
        <dbReference type="EMBL" id="KAG4419549.1"/>
    </source>
</evidence>
<keyword evidence="6 9" id="KW-0862">Zinc</keyword>
<dbReference type="PANTHER" id="PTHR18952:SF265">
    <property type="entry name" value="CARBONIC ANHYDRASE"/>
    <property type="match status" value="1"/>
</dbReference>
<proteinExistence type="inferred from homology"/>
<dbReference type="OrthoDB" id="429145at2759"/>
<dbReference type="AlphaFoldDB" id="A0A8H7WB16"/>
<dbReference type="Pfam" id="PF00194">
    <property type="entry name" value="Carb_anhydrase"/>
    <property type="match status" value="1"/>
</dbReference>
<sequence>MRSSTSTLALLFATLFLDSASASCGHGTSLLKRKVNYKRQEGGEAVKVVEVGQFGYIGSVGPTNWAALAAENGDCAVSKQQSPIDVTNTSTTLMAPGTLDIKIPNVEAAEFENIGTTIEVVMEGKGAETVVGGKAFELKQFHFHSPSEHTVNGEYFPLEMHMVHEAADGAIAVIAAQFQLSETGETTSLLTSVVENIGAISAPGSVTETGALDFAPLVDILSKQSLSTYAGSLTTPPCAEGLTFFITTEQLPLNVATFNQIKAVVGFNARFTQNVVGEDNLLAASAKVVAQVEAAVAGGAEAVVAAPVAEAAAPAAEVAAPAAEVAQPVVAEGAASTAGGSNVISAGSLGEASEIVKGLTGLDLGALLGN</sequence>
<keyword evidence="12" id="KW-1185">Reference proteome</keyword>
<dbReference type="InterPro" id="IPR001148">
    <property type="entry name" value="CA_dom"/>
</dbReference>
<dbReference type="SUPFAM" id="SSF51069">
    <property type="entry name" value="Carbonic anhydrase"/>
    <property type="match status" value="1"/>
</dbReference>
<evidence type="ECO:0000256" key="1">
    <source>
        <dbReference type="ARBA" id="ARBA00001947"/>
    </source>
</evidence>
<dbReference type="EC" id="4.2.1.1" evidence="4 9"/>
<comment type="catalytic activity">
    <reaction evidence="8 9">
        <text>hydrogencarbonate + H(+) = CO2 + H2O</text>
        <dbReference type="Rhea" id="RHEA:10748"/>
        <dbReference type="ChEBI" id="CHEBI:15377"/>
        <dbReference type="ChEBI" id="CHEBI:15378"/>
        <dbReference type="ChEBI" id="CHEBI:16526"/>
        <dbReference type="ChEBI" id="CHEBI:17544"/>
        <dbReference type="EC" id="4.2.1.1"/>
    </reaction>
</comment>
<keyword evidence="7 9" id="KW-0456">Lyase</keyword>
<gene>
    <name evidence="11" type="ORF">IFR04_007343</name>
</gene>
<evidence type="ECO:0000256" key="9">
    <source>
        <dbReference type="RuleBase" id="RU367011"/>
    </source>
</evidence>
<dbReference type="EMBL" id="JAFJYH010000103">
    <property type="protein sequence ID" value="KAG4419549.1"/>
    <property type="molecule type" value="Genomic_DNA"/>
</dbReference>
<feature type="domain" description="Alpha-carbonic anhydrase" evidence="10">
    <location>
        <begin position="52"/>
        <end position="293"/>
    </location>
</feature>
<keyword evidence="9" id="KW-0732">Signal</keyword>
<evidence type="ECO:0000256" key="8">
    <source>
        <dbReference type="ARBA" id="ARBA00048348"/>
    </source>
</evidence>
<dbReference type="Proteomes" id="UP000664132">
    <property type="component" value="Unassembled WGS sequence"/>
</dbReference>
<keyword evidence="5 9" id="KW-0479">Metal-binding</keyword>
<evidence type="ECO:0000256" key="7">
    <source>
        <dbReference type="ARBA" id="ARBA00023239"/>
    </source>
</evidence>
<evidence type="ECO:0000256" key="4">
    <source>
        <dbReference type="ARBA" id="ARBA00012925"/>
    </source>
</evidence>
<name>A0A8H7WB16_9HELO</name>
<dbReference type="InterPro" id="IPR036398">
    <property type="entry name" value="CA_dom_sf"/>
</dbReference>
<feature type="chain" id="PRO_5034543659" description="Carbonic anhydrase" evidence="9">
    <location>
        <begin position="23"/>
        <end position="370"/>
    </location>
</feature>
<evidence type="ECO:0000256" key="2">
    <source>
        <dbReference type="ARBA" id="ARBA00002904"/>
    </source>
</evidence>
<protein>
    <recommendedName>
        <fullName evidence="4 9">Carbonic anhydrase</fullName>
        <ecNumber evidence="4 9">4.2.1.1</ecNumber>
    </recommendedName>
</protein>
<organism evidence="11 12">
    <name type="scientific">Cadophora malorum</name>
    <dbReference type="NCBI Taxonomy" id="108018"/>
    <lineage>
        <taxon>Eukaryota</taxon>
        <taxon>Fungi</taxon>
        <taxon>Dikarya</taxon>
        <taxon>Ascomycota</taxon>
        <taxon>Pezizomycotina</taxon>
        <taxon>Leotiomycetes</taxon>
        <taxon>Helotiales</taxon>
        <taxon>Ploettnerulaceae</taxon>
        <taxon>Cadophora</taxon>
    </lineage>
</organism>
<evidence type="ECO:0000313" key="12">
    <source>
        <dbReference type="Proteomes" id="UP000664132"/>
    </source>
</evidence>
<dbReference type="PROSITE" id="PS00162">
    <property type="entry name" value="ALPHA_CA_1"/>
    <property type="match status" value="1"/>
</dbReference>
<reference evidence="11" key="1">
    <citation type="submission" date="2021-02" db="EMBL/GenBank/DDBJ databases">
        <title>Genome sequence Cadophora malorum strain M34.</title>
        <authorList>
            <person name="Stefanovic E."/>
            <person name="Vu D."/>
            <person name="Scully C."/>
            <person name="Dijksterhuis J."/>
            <person name="Roader J."/>
            <person name="Houbraken J."/>
        </authorList>
    </citation>
    <scope>NUCLEOTIDE SEQUENCE</scope>
    <source>
        <strain evidence="11">M34</strain>
    </source>
</reference>
<accession>A0A8H7WB16</accession>
<dbReference type="GO" id="GO:0008270">
    <property type="term" value="F:zinc ion binding"/>
    <property type="evidence" value="ECO:0007669"/>
    <property type="project" value="UniProtKB-UniRule"/>
</dbReference>
<comment type="similarity">
    <text evidence="3 9">Belongs to the alpha-carbonic anhydrase family.</text>
</comment>
<dbReference type="InterPro" id="IPR041891">
    <property type="entry name" value="Alpha_CA_prokaryot-like"/>
</dbReference>
<evidence type="ECO:0000256" key="3">
    <source>
        <dbReference type="ARBA" id="ARBA00010718"/>
    </source>
</evidence>
<dbReference type="Gene3D" id="3.10.200.10">
    <property type="entry name" value="Alpha carbonic anhydrase"/>
    <property type="match status" value="1"/>
</dbReference>